<dbReference type="Proteomes" id="UP001166571">
    <property type="component" value="Unassembled WGS sequence"/>
</dbReference>
<dbReference type="PROSITE" id="PS00061">
    <property type="entry name" value="ADH_SHORT"/>
    <property type="match status" value="1"/>
</dbReference>
<keyword evidence="2" id="KW-0560">Oxidoreductase</keyword>
<dbReference type="RefSeq" id="WP_222136220.1">
    <property type="nucleotide sequence ID" value="NZ_JAILXK010000001.1"/>
</dbReference>
<dbReference type="Gene3D" id="3.40.50.720">
    <property type="entry name" value="NAD(P)-binding Rossmann-like Domain"/>
    <property type="match status" value="1"/>
</dbReference>
<dbReference type="InterPro" id="IPR002347">
    <property type="entry name" value="SDR_fam"/>
</dbReference>
<comment type="similarity">
    <text evidence="1 3">Belongs to the short-chain dehydrogenases/reductases (SDR) family.</text>
</comment>
<dbReference type="Pfam" id="PF00106">
    <property type="entry name" value="adh_short"/>
    <property type="match status" value="1"/>
</dbReference>
<dbReference type="PRINTS" id="PR00080">
    <property type="entry name" value="SDRFAMILY"/>
</dbReference>
<comment type="caution">
    <text evidence="4">The sequence shown here is derived from an EMBL/GenBank/DDBJ whole genome shotgun (WGS) entry which is preliminary data.</text>
</comment>
<protein>
    <submittedName>
        <fullName evidence="4">SDR family oxidoreductase</fullName>
    </submittedName>
</protein>
<name>A0ABS7MDA7_9SPHN</name>
<evidence type="ECO:0000256" key="2">
    <source>
        <dbReference type="ARBA" id="ARBA00023002"/>
    </source>
</evidence>
<gene>
    <name evidence="4" type="ORF">K5P26_07365</name>
</gene>
<dbReference type="EMBL" id="JAILXK010000001">
    <property type="protein sequence ID" value="MBY4636954.1"/>
    <property type="molecule type" value="Genomic_DNA"/>
</dbReference>
<evidence type="ECO:0000256" key="1">
    <source>
        <dbReference type="ARBA" id="ARBA00006484"/>
    </source>
</evidence>
<dbReference type="Pfam" id="PF13561">
    <property type="entry name" value="adh_short_C2"/>
    <property type="match status" value="1"/>
</dbReference>
<organism evidence="4 5">
    <name type="scientific">Sphingopyxis jiangsuensis</name>
    <dbReference type="NCBI Taxonomy" id="2871171"/>
    <lineage>
        <taxon>Bacteria</taxon>
        <taxon>Pseudomonadati</taxon>
        <taxon>Pseudomonadota</taxon>
        <taxon>Alphaproteobacteria</taxon>
        <taxon>Sphingomonadales</taxon>
        <taxon>Sphingomonadaceae</taxon>
        <taxon>Sphingopyxis</taxon>
    </lineage>
</organism>
<keyword evidence="5" id="KW-1185">Reference proteome</keyword>
<sequence>MSNRFSGRHALVTGHASGIGAATAKLLAAEGARITGVDRAEGRDVTDPAMWDALAPQLADIDFAIVNAGVSSGTPIVDIDLADWRRTQSVNLDGAMLTIRAAMRAMIAHGRGGAIVVTASISGIKAEAGTAAYGASKAGVIQLARVAAKEGAPHGIRVNAIAPGGVDTPMWDGADFFADMVRELGSRDAALAAMAREATPLGRWASADETARQIAFLLSDDAASITGAVLTADGGYSL</sequence>
<dbReference type="InterPro" id="IPR036291">
    <property type="entry name" value="NAD(P)-bd_dom_sf"/>
</dbReference>
<evidence type="ECO:0000256" key="3">
    <source>
        <dbReference type="RuleBase" id="RU000363"/>
    </source>
</evidence>
<dbReference type="PANTHER" id="PTHR24321:SF8">
    <property type="entry name" value="ESTRADIOL 17-BETA-DEHYDROGENASE 8-RELATED"/>
    <property type="match status" value="1"/>
</dbReference>
<dbReference type="SUPFAM" id="SSF51735">
    <property type="entry name" value="NAD(P)-binding Rossmann-fold domains"/>
    <property type="match status" value="1"/>
</dbReference>
<accession>A0ABS7MDA7</accession>
<proteinExistence type="inferred from homology"/>
<evidence type="ECO:0000313" key="4">
    <source>
        <dbReference type="EMBL" id="MBY4636954.1"/>
    </source>
</evidence>
<dbReference type="PANTHER" id="PTHR24321">
    <property type="entry name" value="DEHYDROGENASES, SHORT CHAIN"/>
    <property type="match status" value="1"/>
</dbReference>
<evidence type="ECO:0000313" key="5">
    <source>
        <dbReference type="Proteomes" id="UP001166571"/>
    </source>
</evidence>
<reference evidence="4" key="1">
    <citation type="submission" date="2021-08" db="EMBL/GenBank/DDBJ databases">
        <title>Sphingopyxis panaciterrulae sp. nov., isolated from the surface water of the Yellow Sea.</title>
        <authorList>
            <person name="Gao Z."/>
            <person name="Zhang D."/>
            <person name="Zhang A."/>
        </authorList>
    </citation>
    <scope>NUCLEOTIDE SEQUENCE</scope>
    <source>
        <strain evidence="4">XHP0097</strain>
    </source>
</reference>
<dbReference type="PRINTS" id="PR00081">
    <property type="entry name" value="GDHRDH"/>
</dbReference>
<dbReference type="InterPro" id="IPR020904">
    <property type="entry name" value="Sc_DH/Rdtase_CS"/>
</dbReference>
<dbReference type="CDD" id="cd05233">
    <property type="entry name" value="SDR_c"/>
    <property type="match status" value="1"/>
</dbReference>